<sequence>MARVLSKTVFAAVIQHKVLQKLGRLDETEVEVAESDKADLSTNQPLAIEYHWRYTRCWSIAGARIPRPGPPPERP</sequence>
<comment type="caution">
    <text evidence="1">The sequence shown here is derived from an EMBL/GenBank/DDBJ whole genome shotgun (WGS) entry which is preliminary data.</text>
</comment>
<organism evidence="1 2">
    <name type="scientific">Clonostachys rhizophaga</name>
    <dbReference type="NCBI Taxonomy" id="160324"/>
    <lineage>
        <taxon>Eukaryota</taxon>
        <taxon>Fungi</taxon>
        <taxon>Dikarya</taxon>
        <taxon>Ascomycota</taxon>
        <taxon>Pezizomycotina</taxon>
        <taxon>Sordariomycetes</taxon>
        <taxon>Hypocreomycetidae</taxon>
        <taxon>Hypocreales</taxon>
        <taxon>Bionectriaceae</taxon>
        <taxon>Clonostachys</taxon>
    </lineage>
</organism>
<protein>
    <submittedName>
        <fullName evidence="1">Uncharacterized protein</fullName>
    </submittedName>
</protein>
<keyword evidence="2" id="KW-1185">Reference proteome</keyword>
<evidence type="ECO:0000313" key="1">
    <source>
        <dbReference type="EMBL" id="CAH0033754.1"/>
    </source>
</evidence>
<evidence type="ECO:0000313" key="2">
    <source>
        <dbReference type="Proteomes" id="UP000696573"/>
    </source>
</evidence>
<accession>A0A9N9YVP2</accession>
<gene>
    <name evidence="1" type="ORF">CRHIZ90672A_00006734</name>
</gene>
<name>A0A9N9YVP2_9HYPO</name>
<proteinExistence type="predicted"/>
<dbReference type="Proteomes" id="UP000696573">
    <property type="component" value="Unassembled WGS sequence"/>
</dbReference>
<dbReference type="AlphaFoldDB" id="A0A9N9YVP2"/>
<dbReference type="EMBL" id="CABFNQ020000748">
    <property type="protein sequence ID" value="CAH0033754.1"/>
    <property type="molecule type" value="Genomic_DNA"/>
</dbReference>
<reference evidence="1" key="1">
    <citation type="submission" date="2021-10" db="EMBL/GenBank/DDBJ databases">
        <authorList>
            <person name="Piombo E."/>
        </authorList>
    </citation>
    <scope>NUCLEOTIDE SEQUENCE</scope>
</reference>